<dbReference type="InterPro" id="IPR029058">
    <property type="entry name" value="AB_hydrolase_fold"/>
</dbReference>
<dbReference type="InterPro" id="IPR005674">
    <property type="entry name" value="CocE/Ser_esterase"/>
</dbReference>
<dbReference type="InterPro" id="IPR000383">
    <property type="entry name" value="Xaa-Pro-like_dom"/>
</dbReference>
<protein>
    <submittedName>
        <fullName evidence="2">CocE/NonD family hydrolase</fullName>
    </submittedName>
</protein>
<dbReference type="InterPro" id="IPR050585">
    <property type="entry name" value="Xaa-Pro_dipeptidyl-ppase/CocE"/>
</dbReference>
<organism evidence="2 3">
    <name type="scientific">Candidatus Egerieimonas intestinavium</name>
    <dbReference type="NCBI Taxonomy" id="2840777"/>
    <lineage>
        <taxon>Bacteria</taxon>
        <taxon>Bacillati</taxon>
        <taxon>Bacillota</taxon>
        <taxon>Clostridia</taxon>
        <taxon>Lachnospirales</taxon>
        <taxon>Lachnospiraceae</taxon>
        <taxon>Lachnospiraceae incertae sedis</taxon>
        <taxon>Candidatus Egerieimonas</taxon>
    </lineage>
</organism>
<dbReference type="NCBIfam" id="TIGR00976">
    <property type="entry name" value="CocE_NonD"/>
    <property type="match status" value="1"/>
</dbReference>
<evidence type="ECO:0000313" key="3">
    <source>
        <dbReference type="Proteomes" id="UP000886841"/>
    </source>
</evidence>
<dbReference type="SUPFAM" id="SSF53474">
    <property type="entry name" value="alpha/beta-Hydrolases"/>
    <property type="match status" value="1"/>
</dbReference>
<dbReference type="AlphaFoldDB" id="A0A9D1EH55"/>
<accession>A0A9D1EH55</accession>
<dbReference type="Pfam" id="PF02129">
    <property type="entry name" value="Peptidase_S15"/>
    <property type="match status" value="1"/>
</dbReference>
<dbReference type="PANTHER" id="PTHR43056">
    <property type="entry name" value="PEPTIDASE S9 PROLYL OLIGOPEPTIDASE"/>
    <property type="match status" value="1"/>
</dbReference>
<feature type="domain" description="Xaa-Pro dipeptidyl-peptidase-like" evidence="1">
    <location>
        <begin position="49"/>
        <end position="302"/>
    </location>
</feature>
<dbReference type="PANTHER" id="PTHR43056:SF10">
    <property type="entry name" value="COCE_NOND FAMILY, PUTATIVE (AFU_ORTHOLOGUE AFUA_7G00600)-RELATED"/>
    <property type="match status" value="1"/>
</dbReference>
<keyword evidence="2" id="KW-0378">Hydrolase</keyword>
<feature type="non-terminal residue" evidence="2">
    <location>
        <position position="367"/>
    </location>
</feature>
<dbReference type="GO" id="GO:0016787">
    <property type="term" value="F:hydrolase activity"/>
    <property type="evidence" value="ECO:0007669"/>
    <property type="project" value="UniProtKB-KW"/>
</dbReference>
<gene>
    <name evidence="2" type="ORF">IAB98_00150</name>
</gene>
<dbReference type="EMBL" id="DVHU01000003">
    <property type="protein sequence ID" value="HIR91815.1"/>
    <property type="molecule type" value="Genomic_DNA"/>
</dbReference>
<name>A0A9D1EH55_9FIRM</name>
<dbReference type="Proteomes" id="UP000886841">
    <property type="component" value="Unassembled WGS sequence"/>
</dbReference>
<proteinExistence type="predicted"/>
<reference evidence="2" key="1">
    <citation type="submission" date="2020-10" db="EMBL/GenBank/DDBJ databases">
        <authorList>
            <person name="Gilroy R."/>
        </authorList>
    </citation>
    <scope>NUCLEOTIDE SEQUENCE</scope>
    <source>
        <strain evidence="2">ChiSxjej1B13-7041</strain>
    </source>
</reference>
<evidence type="ECO:0000313" key="2">
    <source>
        <dbReference type="EMBL" id="HIR91815.1"/>
    </source>
</evidence>
<evidence type="ECO:0000259" key="1">
    <source>
        <dbReference type="Pfam" id="PF02129"/>
    </source>
</evidence>
<dbReference type="Gene3D" id="3.40.50.1820">
    <property type="entry name" value="alpha/beta hydrolase"/>
    <property type="match status" value="2"/>
</dbReference>
<reference evidence="2" key="2">
    <citation type="journal article" date="2021" name="PeerJ">
        <title>Extensive microbial diversity within the chicken gut microbiome revealed by metagenomics and culture.</title>
        <authorList>
            <person name="Gilroy R."/>
            <person name="Ravi A."/>
            <person name="Getino M."/>
            <person name="Pursley I."/>
            <person name="Horton D.L."/>
            <person name="Alikhan N.F."/>
            <person name="Baker D."/>
            <person name="Gharbi K."/>
            <person name="Hall N."/>
            <person name="Watson M."/>
            <person name="Adriaenssens E.M."/>
            <person name="Foster-Nyarko E."/>
            <person name="Jarju S."/>
            <person name="Secka A."/>
            <person name="Antonio M."/>
            <person name="Oren A."/>
            <person name="Chaudhuri R.R."/>
            <person name="La Ragione R."/>
            <person name="Hildebrand F."/>
            <person name="Pallen M.J."/>
        </authorList>
    </citation>
    <scope>NUCLEOTIDE SEQUENCE</scope>
    <source>
        <strain evidence="2">ChiSxjej1B13-7041</strain>
    </source>
</reference>
<sequence length="367" mass="42969">MKTTEFCELSGLDKVPVYWDRRYTKNIDKLSKPIYTVKKEEDVEIILRDGCKIYADVYHPAEIEKAPSLIAWSAYGKHMQNMRHGALPGESNYFDHSLEAGDIDFFVERGYTFIIPDPRGIGESEGEFLGIYNPQEQEDVYDTVEWAGTQCPWSTEKVALLGYSYFGIIQGLVAALQPPHLVCIMPLSYTDDYYQHGYYGGVADTYMNMYWELCPANNPVPWTTKMMSEEEMRARIKEIAKDPDIGNNTYFDKMFHVWPPKYHTFYLDYLLHPQEDDFWKPRSMKYKYDKIKVPVYFKCGWAPRGRWSAPVMNAMNSPELAVYKRCGVMEGYNGMELPYRFMNEEMLRWYDHWMKGVDTGITEEPPM</sequence>
<comment type="caution">
    <text evidence="2">The sequence shown here is derived from an EMBL/GenBank/DDBJ whole genome shotgun (WGS) entry which is preliminary data.</text>
</comment>